<reference evidence="1 2" key="1">
    <citation type="journal article" date="2019" name="Nat. Plants">
        <title>Genome sequencing of Musa balbisiana reveals subgenome evolution and function divergence in polyploid bananas.</title>
        <authorList>
            <person name="Yao X."/>
        </authorList>
    </citation>
    <scope>NUCLEOTIDE SEQUENCE [LARGE SCALE GENOMIC DNA]</scope>
    <source>
        <strain evidence="2">cv. DH-PKW</strain>
        <tissue evidence="1">Leaves</tissue>
    </source>
</reference>
<dbReference type="Gene3D" id="2.60.110.10">
    <property type="entry name" value="Thaumatin"/>
    <property type="match status" value="2"/>
</dbReference>
<evidence type="ECO:0000313" key="2">
    <source>
        <dbReference type="Proteomes" id="UP000317650"/>
    </source>
</evidence>
<dbReference type="SUPFAM" id="SSF49870">
    <property type="entry name" value="Osmotin, thaumatin-like protein"/>
    <property type="match status" value="2"/>
</dbReference>
<comment type="caution">
    <text evidence="1">The sequence shown here is derived from an EMBL/GenBank/DDBJ whole genome shotgun (WGS) entry which is preliminary data.</text>
</comment>
<proteinExistence type="predicted"/>
<sequence length="367" mass="38738">MYTVHAHDNLALYKVPLTATFRLTPTPLTSPEPSSMAQLRLVSLAFFVAVLISGAHSTTFNFKNNCPDPVWPASLANSDKGALSQTGFQLDSGASFSLDAPPAWGGRLWARQRCSTDSSGRFSCLSGDCGTGQVACNGAGGAPPTTLVEFTLQGDGGKDFYDVSCVDGFNVPVSVVPSGGSNCDSTSCRTNINARCPAELQMVAPDGSVAKQNFSRSTVSLAFFVAILISGAHSATFSFKNNCSFTIGLPRWANSDKGALSQTGFQLDSGASFSLDAPPAWGAGCGLGKRVPPTRRANSSCITGDCGHWAGGLQWGGRSAADHAHRVHPAGLRRQGFLRRELRRRLQLAGVGRSQRGAELQQHVVPW</sequence>
<dbReference type="Pfam" id="PF00314">
    <property type="entry name" value="Thaumatin"/>
    <property type="match status" value="1"/>
</dbReference>
<dbReference type="Proteomes" id="UP000317650">
    <property type="component" value="Chromosome 8"/>
</dbReference>
<dbReference type="PROSITE" id="PS51367">
    <property type="entry name" value="THAUMATIN_2"/>
    <property type="match status" value="1"/>
</dbReference>
<dbReference type="InterPro" id="IPR001938">
    <property type="entry name" value="Thaumatin"/>
</dbReference>
<evidence type="ECO:0008006" key="3">
    <source>
        <dbReference type="Google" id="ProtNLM"/>
    </source>
</evidence>
<dbReference type="InterPro" id="IPR037176">
    <property type="entry name" value="Osmotin/thaumatin-like_sf"/>
</dbReference>
<dbReference type="EMBL" id="PYDT01000002">
    <property type="protein sequence ID" value="THU69231.1"/>
    <property type="molecule type" value="Genomic_DNA"/>
</dbReference>
<dbReference type="PANTHER" id="PTHR31048">
    <property type="entry name" value="OS03G0233200 PROTEIN"/>
    <property type="match status" value="1"/>
</dbReference>
<dbReference type="STRING" id="52838.A0A4S8K371"/>
<gene>
    <name evidence="1" type="ORF">C4D60_Mb08t12230</name>
</gene>
<accession>A0A4S8K371</accession>
<dbReference type="AlphaFoldDB" id="A0A4S8K371"/>
<dbReference type="PRINTS" id="PR00347">
    <property type="entry name" value="THAUMATIN"/>
</dbReference>
<protein>
    <recommendedName>
        <fullName evidence="3">Thaumatin-like protein</fullName>
    </recommendedName>
</protein>
<name>A0A4S8K371_MUSBA</name>
<organism evidence="1 2">
    <name type="scientific">Musa balbisiana</name>
    <name type="common">Banana</name>
    <dbReference type="NCBI Taxonomy" id="52838"/>
    <lineage>
        <taxon>Eukaryota</taxon>
        <taxon>Viridiplantae</taxon>
        <taxon>Streptophyta</taxon>
        <taxon>Embryophyta</taxon>
        <taxon>Tracheophyta</taxon>
        <taxon>Spermatophyta</taxon>
        <taxon>Magnoliopsida</taxon>
        <taxon>Liliopsida</taxon>
        <taxon>Zingiberales</taxon>
        <taxon>Musaceae</taxon>
        <taxon>Musa</taxon>
    </lineage>
</organism>
<dbReference type="SMART" id="SM00205">
    <property type="entry name" value="THN"/>
    <property type="match status" value="1"/>
</dbReference>
<keyword evidence="2" id="KW-1185">Reference proteome</keyword>
<evidence type="ECO:0000313" key="1">
    <source>
        <dbReference type="EMBL" id="THU69231.1"/>
    </source>
</evidence>